<accession>A0A1T5CXT9</accession>
<proteinExistence type="inferred from homology"/>
<dbReference type="InterPro" id="IPR012263">
    <property type="entry name" value="M_m6A_EcoRV"/>
</dbReference>
<dbReference type="EC" id="2.1.1.72" evidence="2 8"/>
<dbReference type="Proteomes" id="UP000190541">
    <property type="component" value="Unassembled WGS sequence"/>
</dbReference>
<dbReference type="GO" id="GO:0009307">
    <property type="term" value="P:DNA restriction-modification system"/>
    <property type="evidence" value="ECO:0007669"/>
    <property type="project" value="InterPro"/>
</dbReference>
<dbReference type="GO" id="GO:0006298">
    <property type="term" value="P:mismatch repair"/>
    <property type="evidence" value="ECO:0007669"/>
    <property type="project" value="TreeGrafter"/>
</dbReference>
<gene>
    <name evidence="9" type="ORF">SAMN05660226_02447</name>
</gene>
<comment type="catalytic activity">
    <reaction evidence="6 8">
        <text>a 2'-deoxyadenosine in DNA + S-adenosyl-L-methionine = an N(6)-methyl-2'-deoxyadenosine in DNA + S-adenosyl-L-homocysteine + H(+)</text>
        <dbReference type="Rhea" id="RHEA:15197"/>
        <dbReference type="Rhea" id="RHEA-COMP:12418"/>
        <dbReference type="Rhea" id="RHEA-COMP:12419"/>
        <dbReference type="ChEBI" id="CHEBI:15378"/>
        <dbReference type="ChEBI" id="CHEBI:57856"/>
        <dbReference type="ChEBI" id="CHEBI:59789"/>
        <dbReference type="ChEBI" id="CHEBI:90615"/>
        <dbReference type="ChEBI" id="CHEBI:90616"/>
        <dbReference type="EC" id="2.1.1.72"/>
    </reaction>
</comment>
<dbReference type="Gene3D" id="1.10.1020.10">
    <property type="entry name" value="Adenine-specific Methyltransferase, Domain 2"/>
    <property type="match status" value="1"/>
</dbReference>
<dbReference type="GO" id="GO:0043565">
    <property type="term" value="F:sequence-specific DNA binding"/>
    <property type="evidence" value="ECO:0007669"/>
    <property type="project" value="TreeGrafter"/>
</dbReference>
<organism evidence="9 10">
    <name type="scientific">Parapedobacter luteus</name>
    <dbReference type="NCBI Taxonomy" id="623280"/>
    <lineage>
        <taxon>Bacteria</taxon>
        <taxon>Pseudomonadati</taxon>
        <taxon>Bacteroidota</taxon>
        <taxon>Sphingobacteriia</taxon>
        <taxon>Sphingobacteriales</taxon>
        <taxon>Sphingobacteriaceae</taxon>
        <taxon>Parapedobacter</taxon>
    </lineage>
</organism>
<dbReference type="InterPro" id="IPR012327">
    <property type="entry name" value="MeTrfase_D12"/>
</dbReference>
<keyword evidence="5 8" id="KW-0949">S-adenosyl-L-methionine</keyword>
<evidence type="ECO:0000256" key="2">
    <source>
        <dbReference type="ARBA" id="ARBA00011900"/>
    </source>
</evidence>
<dbReference type="STRING" id="623280.SAMN05660226_02447"/>
<evidence type="ECO:0000256" key="5">
    <source>
        <dbReference type="ARBA" id="ARBA00022691"/>
    </source>
</evidence>
<keyword evidence="3 8" id="KW-0489">Methyltransferase</keyword>
<evidence type="ECO:0000256" key="4">
    <source>
        <dbReference type="ARBA" id="ARBA00022679"/>
    </source>
</evidence>
<dbReference type="PANTHER" id="PTHR30481:SF3">
    <property type="entry name" value="DNA ADENINE METHYLASE"/>
    <property type="match status" value="1"/>
</dbReference>
<feature type="binding site" evidence="7">
    <location>
        <position position="8"/>
    </location>
    <ligand>
        <name>S-adenosyl-L-methionine</name>
        <dbReference type="ChEBI" id="CHEBI:59789"/>
    </ligand>
</feature>
<evidence type="ECO:0000256" key="3">
    <source>
        <dbReference type="ARBA" id="ARBA00022603"/>
    </source>
</evidence>
<evidence type="ECO:0000256" key="7">
    <source>
        <dbReference type="PIRSR" id="PIRSR000398-1"/>
    </source>
</evidence>
<evidence type="ECO:0000256" key="1">
    <source>
        <dbReference type="ARBA" id="ARBA00006594"/>
    </source>
</evidence>
<dbReference type="Gene3D" id="3.40.50.150">
    <property type="entry name" value="Vaccinia Virus protein VP39"/>
    <property type="match status" value="1"/>
</dbReference>
<feature type="binding site" evidence="7">
    <location>
        <position position="183"/>
    </location>
    <ligand>
        <name>S-adenosyl-L-methionine</name>
        <dbReference type="ChEBI" id="CHEBI:59789"/>
    </ligand>
</feature>
<dbReference type="SUPFAM" id="SSF53335">
    <property type="entry name" value="S-adenosyl-L-methionine-dependent methyltransferases"/>
    <property type="match status" value="1"/>
</dbReference>
<feature type="binding site" evidence="7">
    <location>
        <position position="53"/>
    </location>
    <ligand>
        <name>S-adenosyl-L-methionine</name>
        <dbReference type="ChEBI" id="CHEBI:59789"/>
    </ligand>
</feature>
<dbReference type="GO" id="GO:1904047">
    <property type="term" value="F:S-adenosyl-L-methionine binding"/>
    <property type="evidence" value="ECO:0007669"/>
    <property type="project" value="TreeGrafter"/>
</dbReference>
<evidence type="ECO:0000256" key="8">
    <source>
        <dbReference type="RuleBase" id="RU361257"/>
    </source>
</evidence>
<dbReference type="InterPro" id="IPR023095">
    <property type="entry name" value="Ade_MeTrfase_dom_2"/>
</dbReference>
<dbReference type="InterPro" id="IPR002052">
    <property type="entry name" value="DNA_methylase_N6_adenine_CS"/>
</dbReference>
<dbReference type="GO" id="GO:0009007">
    <property type="term" value="F:site-specific DNA-methyltransferase (adenine-specific) activity"/>
    <property type="evidence" value="ECO:0007669"/>
    <property type="project" value="UniProtKB-UniRule"/>
</dbReference>
<dbReference type="GO" id="GO:0032259">
    <property type="term" value="P:methylation"/>
    <property type="evidence" value="ECO:0007669"/>
    <property type="project" value="UniProtKB-KW"/>
</dbReference>
<keyword evidence="4 8" id="KW-0808">Transferase</keyword>
<dbReference type="PRINTS" id="PR00505">
    <property type="entry name" value="D12N6MTFRASE"/>
</dbReference>
<evidence type="ECO:0000313" key="9">
    <source>
        <dbReference type="EMBL" id="SKB64171.1"/>
    </source>
</evidence>
<dbReference type="EMBL" id="FUYS01000005">
    <property type="protein sequence ID" value="SKB64171.1"/>
    <property type="molecule type" value="Genomic_DNA"/>
</dbReference>
<dbReference type="PIRSF" id="PIRSF000398">
    <property type="entry name" value="M_m6A_EcoRV"/>
    <property type="match status" value="1"/>
</dbReference>
<sequence length="272" mass="31086">MIAPVLKWVGGKRQLLDAIIALKPTRFRSYYEPFVGGGAVFFHLQPKKAIINDANAELINVYKVIRDSPKALIDDLMSHKNEVDYFYRIRGLDRLPNYPDLSDIKRASRLIYLNKTCYNGLYRVNSAGEFNTPFGRYKNPNFINEPTIKAVSRYLNTPTIQILNIDYEQALAEATRDDFVYLDPPYHPVSQTANFTGYVRGGWGEEDQVRLRNVCDDLNERGVKFLLSNSATAFIGGLYANYHIHTVKATRAVNSNAAKRGEIDEYLIRNYD</sequence>
<dbReference type="NCBIfam" id="TIGR00571">
    <property type="entry name" value="dam"/>
    <property type="match status" value="1"/>
</dbReference>
<name>A0A1T5CXT9_9SPHI</name>
<dbReference type="PROSITE" id="PS00092">
    <property type="entry name" value="N6_MTASE"/>
    <property type="match status" value="1"/>
</dbReference>
<dbReference type="InterPro" id="IPR029063">
    <property type="entry name" value="SAM-dependent_MTases_sf"/>
</dbReference>
<feature type="binding site" evidence="7">
    <location>
        <position position="12"/>
    </location>
    <ligand>
        <name>S-adenosyl-L-methionine</name>
        <dbReference type="ChEBI" id="CHEBI:59789"/>
    </ligand>
</feature>
<dbReference type="Pfam" id="PF02086">
    <property type="entry name" value="MethyltransfD12"/>
    <property type="match status" value="1"/>
</dbReference>
<dbReference type="PANTHER" id="PTHR30481">
    <property type="entry name" value="DNA ADENINE METHYLASE"/>
    <property type="match status" value="1"/>
</dbReference>
<evidence type="ECO:0000313" key="10">
    <source>
        <dbReference type="Proteomes" id="UP000190541"/>
    </source>
</evidence>
<reference evidence="9 10" key="1">
    <citation type="submission" date="2017-02" db="EMBL/GenBank/DDBJ databases">
        <authorList>
            <person name="Peterson S.W."/>
        </authorList>
    </citation>
    <scope>NUCLEOTIDE SEQUENCE [LARGE SCALE GENOMIC DNA]</scope>
    <source>
        <strain evidence="9 10">DSM 22899</strain>
    </source>
</reference>
<evidence type="ECO:0000256" key="6">
    <source>
        <dbReference type="ARBA" id="ARBA00047942"/>
    </source>
</evidence>
<comment type="similarity">
    <text evidence="1 8">Belongs to the N(4)/N(6)-methyltransferase family.</text>
</comment>
<dbReference type="AlphaFoldDB" id="A0A1T5CXT9"/>
<keyword evidence="10" id="KW-1185">Reference proteome</keyword>
<protein>
    <recommendedName>
        <fullName evidence="2 8">Site-specific DNA-methyltransferase (adenine-specific)</fullName>
        <ecNumber evidence="2 8">2.1.1.72</ecNumber>
    </recommendedName>
</protein>